<sequence>MNWIRKAIFFISLLIIALFAAQANEFPVQQIESQKTDTNFFKDIADSSAFIQPQGSYQFAANIKTDHPAVIKWFDSLLVIIPQHKAVKSAFNFTNQFNTQSKKILLLLYAFHFFW</sequence>
<dbReference type="EMBL" id="MLFK01000007">
    <property type="protein sequence ID" value="OIV41572.1"/>
    <property type="molecule type" value="Genomic_DNA"/>
</dbReference>
<accession>A0A1J7CJ19</accession>
<gene>
    <name evidence="2" type="ORF">BKM63_13650</name>
</gene>
<organism evidence="2 3">
    <name type="scientific">Flavobacterium johnsoniae</name>
    <name type="common">Cytophaga johnsonae</name>
    <dbReference type="NCBI Taxonomy" id="986"/>
    <lineage>
        <taxon>Bacteria</taxon>
        <taxon>Pseudomonadati</taxon>
        <taxon>Bacteroidota</taxon>
        <taxon>Flavobacteriia</taxon>
        <taxon>Flavobacteriales</taxon>
        <taxon>Flavobacteriaceae</taxon>
        <taxon>Flavobacterium</taxon>
    </lineage>
</organism>
<evidence type="ECO:0000313" key="2">
    <source>
        <dbReference type="EMBL" id="OIV41572.1"/>
    </source>
</evidence>
<name>A0A1J7CJ19_FLAJO</name>
<evidence type="ECO:0000313" key="3">
    <source>
        <dbReference type="Proteomes" id="UP000182826"/>
    </source>
</evidence>
<dbReference type="AlphaFoldDB" id="A0A1J7CJ19"/>
<comment type="caution">
    <text evidence="2">The sequence shown here is derived from an EMBL/GenBank/DDBJ whole genome shotgun (WGS) entry which is preliminary data.</text>
</comment>
<protein>
    <submittedName>
        <fullName evidence="2">Uncharacterized protein</fullName>
    </submittedName>
</protein>
<dbReference type="RefSeq" id="WP_071637126.1">
    <property type="nucleotide sequence ID" value="NZ_MLFK01000007.1"/>
</dbReference>
<keyword evidence="1" id="KW-0732">Signal</keyword>
<keyword evidence="3" id="KW-1185">Reference proteome</keyword>
<dbReference type="Proteomes" id="UP000182826">
    <property type="component" value="Unassembled WGS sequence"/>
</dbReference>
<feature type="signal peptide" evidence="1">
    <location>
        <begin position="1"/>
        <end position="23"/>
    </location>
</feature>
<dbReference type="OrthoDB" id="1375620at2"/>
<proteinExistence type="predicted"/>
<reference evidence="2 3" key="1">
    <citation type="submission" date="2016-10" db="EMBL/GenBank/DDBJ databases">
        <title>Draft Genome Sequence of Rhizobacteria Flavobacterium johnsoniae CI04.</title>
        <authorList>
            <person name="Bravo J.I."/>
            <person name="Lozano G.L."/>
            <person name="Handelsman J."/>
        </authorList>
    </citation>
    <scope>NUCLEOTIDE SEQUENCE [LARGE SCALE GENOMIC DNA]</scope>
    <source>
        <strain evidence="2 3">CI04</strain>
    </source>
</reference>
<evidence type="ECO:0000256" key="1">
    <source>
        <dbReference type="SAM" id="SignalP"/>
    </source>
</evidence>
<feature type="chain" id="PRO_5009644252" evidence="1">
    <location>
        <begin position="24"/>
        <end position="115"/>
    </location>
</feature>